<dbReference type="PROSITE" id="PS50005">
    <property type="entry name" value="TPR"/>
    <property type="match status" value="1"/>
</dbReference>
<sequence>MMTTLSIQEAKEIWQHTVLLFKHYDWSEAVVYTQRLLRRSRHTPGINRAAVWANLGILRMHLGEYYLALEAFTKAMREAGISAAGAGSVGADTRGGSGSDPTRRPHRRRDASRETAAVYPFLAGLAAYHLARSGGDAPAAGLRAARRLFLACLALLPVGVEEVDMRSRGLAWTLERLRVVWNARICGVEAAWEEGTAGLVAGKRWGVNGMPGGLCFGFVGEEG</sequence>
<feature type="region of interest" description="Disordered" evidence="2">
    <location>
        <begin position="86"/>
        <end position="113"/>
    </location>
</feature>
<evidence type="ECO:0000313" key="3">
    <source>
        <dbReference type="EMBL" id="KAL1632308.1"/>
    </source>
</evidence>
<evidence type="ECO:0000256" key="1">
    <source>
        <dbReference type="PROSITE-ProRule" id="PRU00339"/>
    </source>
</evidence>
<dbReference type="InterPro" id="IPR011990">
    <property type="entry name" value="TPR-like_helical_dom_sf"/>
</dbReference>
<reference evidence="3 4" key="1">
    <citation type="submission" date="2024-02" db="EMBL/GenBank/DDBJ databases">
        <title>De novo assembly and annotation of 12 fungi associated with fruit tree decline syndrome in Ontario, Canada.</title>
        <authorList>
            <person name="Sulman M."/>
            <person name="Ellouze W."/>
            <person name="Ilyukhin E."/>
        </authorList>
    </citation>
    <scope>NUCLEOTIDE SEQUENCE [LARGE SCALE GENOMIC DNA]</scope>
    <source>
        <strain evidence="3 4">M1-105</strain>
    </source>
</reference>
<protein>
    <submittedName>
        <fullName evidence="3">Uncharacterized protein</fullName>
    </submittedName>
</protein>
<feature type="repeat" description="TPR" evidence="1">
    <location>
        <begin position="49"/>
        <end position="82"/>
    </location>
</feature>
<dbReference type="SUPFAM" id="SSF48452">
    <property type="entry name" value="TPR-like"/>
    <property type="match status" value="1"/>
</dbReference>
<accession>A0ABR3SY93</accession>
<comment type="caution">
    <text evidence="3">The sequence shown here is derived from an EMBL/GenBank/DDBJ whole genome shotgun (WGS) entry which is preliminary data.</text>
</comment>
<dbReference type="InterPro" id="IPR019734">
    <property type="entry name" value="TPR_rpt"/>
</dbReference>
<keyword evidence="4" id="KW-1185">Reference proteome</keyword>
<evidence type="ECO:0000313" key="4">
    <source>
        <dbReference type="Proteomes" id="UP001521116"/>
    </source>
</evidence>
<dbReference type="Gene3D" id="1.25.40.10">
    <property type="entry name" value="Tetratricopeptide repeat domain"/>
    <property type="match status" value="1"/>
</dbReference>
<name>A0ABR3SY93_9PEZI</name>
<dbReference type="EMBL" id="JAJVDC020000031">
    <property type="protein sequence ID" value="KAL1632308.1"/>
    <property type="molecule type" value="Genomic_DNA"/>
</dbReference>
<gene>
    <name evidence="3" type="ORF">SLS56_003723</name>
</gene>
<evidence type="ECO:0000256" key="2">
    <source>
        <dbReference type="SAM" id="MobiDB-lite"/>
    </source>
</evidence>
<keyword evidence="1" id="KW-0802">TPR repeat</keyword>
<proteinExistence type="predicted"/>
<organism evidence="3 4">
    <name type="scientific">Neofusicoccum ribis</name>
    <dbReference type="NCBI Taxonomy" id="45134"/>
    <lineage>
        <taxon>Eukaryota</taxon>
        <taxon>Fungi</taxon>
        <taxon>Dikarya</taxon>
        <taxon>Ascomycota</taxon>
        <taxon>Pezizomycotina</taxon>
        <taxon>Dothideomycetes</taxon>
        <taxon>Dothideomycetes incertae sedis</taxon>
        <taxon>Botryosphaeriales</taxon>
        <taxon>Botryosphaeriaceae</taxon>
        <taxon>Neofusicoccum</taxon>
    </lineage>
</organism>
<dbReference type="Proteomes" id="UP001521116">
    <property type="component" value="Unassembled WGS sequence"/>
</dbReference>